<dbReference type="PANTHER" id="PTHR40124">
    <property type="match status" value="1"/>
</dbReference>
<proteinExistence type="predicted"/>
<feature type="chain" id="PRO_5025024187" description="Polysaccharide lyase 14 domain-containing protein" evidence="1">
    <location>
        <begin position="20"/>
        <end position="355"/>
    </location>
</feature>
<reference evidence="4" key="1">
    <citation type="journal article" date="2011" name="Stand. Genomic Sci.">
        <title>Genome sequence of the filamentous, gliding Thiothrix nivea neotype strain (JP2(T)).</title>
        <authorList>
            <person name="Lapidus A."/>
            <person name="Nolan M."/>
            <person name="Lucas S."/>
            <person name="Glavina Del Rio T."/>
            <person name="Tice H."/>
            <person name="Cheng J.F."/>
            <person name="Tapia R."/>
            <person name="Han C."/>
            <person name="Goodwin L."/>
            <person name="Pitluck S."/>
            <person name="Liolios K."/>
            <person name="Pagani I."/>
            <person name="Ivanova N."/>
            <person name="Huntemann M."/>
            <person name="Mavromatis K."/>
            <person name="Mikhailova N."/>
            <person name="Pati A."/>
            <person name="Chen A."/>
            <person name="Palaniappan K."/>
            <person name="Land M."/>
            <person name="Brambilla E.M."/>
            <person name="Rohde M."/>
            <person name="Abt B."/>
            <person name="Verbarg S."/>
            <person name="Goker M."/>
            <person name="Bristow J."/>
            <person name="Eisen J.A."/>
            <person name="Markowitz V."/>
            <person name="Hugenholtz P."/>
            <person name="Kyrpides N.C."/>
            <person name="Klenk H.P."/>
            <person name="Woyke T."/>
        </authorList>
    </citation>
    <scope>NUCLEOTIDE SEQUENCE [LARGE SCALE GENOMIC DNA]</scope>
    <source>
        <strain evidence="4">ATCC 35100 / DSM 5205 / JP2</strain>
    </source>
</reference>
<evidence type="ECO:0000313" key="3">
    <source>
        <dbReference type="EMBL" id="EIJ33382.1"/>
    </source>
</evidence>
<organism evidence="3 4">
    <name type="scientific">Thiothrix nivea (strain ATCC 35100 / DSM 5205 / JP2)</name>
    <dbReference type="NCBI Taxonomy" id="870187"/>
    <lineage>
        <taxon>Bacteria</taxon>
        <taxon>Pseudomonadati</taxon>
        <taxon>Pseudomonadota</taxon>
        <taxon>Gammaproteobacteria</taxon>
        <taxon>Thiotrichales</taxon>
        <taxon>Thiotrichaceae</taxon>
        <taxon>Thiothrix</taxon>
    </lineage>
</organism>
<dbReference type="EMBL" id="JH651384">
    <property type="protein sequence ID" value="EIJ33382.1"/>
    <property type="molecule type" value="Genomic_DNA"/>
</dbReference>
<evidence type="ECO:0000259" key="2">
    <source>
        <dbReference type="Pfam" id="PF21294"/>
    </source>
</evidence>
<feature type="signal peptide" evidence="1">
    <location>
        <begin position="1"/>
        <end position="19"/>
    </location>
</feature>
<gene>
    <name evidence="3" type="ORF">Thini_0746</name>
</gene>
<evidence type="ECO:0000313" key="4">
    <source>
        <dbReference type="Proteomes" id="UP000005317"/>
    </source>
</evidence>
<dbReference type="Pfam" id="PF21294">
    <property type="entry name" value="Polysacc_lyase_14"/>
    <property type="match status" value="1"/>
</dbReference>
<feature type="domain" description="Polysaccharide lyase 14" evidence="2">
    <location>
        <begin position="157"/>
        <end position="348"/>
    </location>
</feature>
<protein>
    <recommendedName>
        <fullName evidence="2">Polysaccharide lyase 14 domain-containing protein</fullName>
    </recommendedName>
</protein>
<dbReference type="PANTHER" id="PTHR40124:SF1">
    <property type="entry name" value="DISAGGREGATASE RELATED REPEAT PROTEIN"/>
    <property type="match status" value="1"/>
</dbReference>
<keyword evidence="1" id="KW-0732">Signal</keyword>
<dbReference type="AlphaFoldDB" id="A0A656HB94"/>
<keyword evidence="4" id="KW-1185">Reference proteome</keyword>
<dbReference type="Gene3D" id="2.60.120.200">
    <property type="match status" value="1"/>
</dbReference>
<name>A0A656HB94_THINJ</name>
<evidence type="ECO:0000256" key="1">
    <source>
        <dbReference type="SAM" id="SignalP"/>
    </source>
</evidence>
<sequence precursor="true">MEKIYFSCWLFLLSSAVLAGQPDVRTIAMNNPEQPFEMAAKMQWNPHDQQWDKVLVVYNGNPSPPPNHPVWAYLGDLQAPQRAPVKEGENLYYKPFHLNAYCEGNTPLTSGKPVYISFDKDRLGQYVEKDYFRDWNCPGWGMGLDNVTIVNGREARNGQGQALRIQLPKGSSGCHDEACANWKPHIGAQLDSMYYSYWFKFPDNFDFVLGGKLPGIGNLDARAGGGKPTGRDGWSVRAMWVKDGKAGQYVYHMDQPGYFGDFFEWDAPPLEKGKWHQVKTFVRLNTPGKRDGIITTWLDGKEVLNKHGLRFRLGSDLKIERFLFSVFFGGTGPEWAPSRDMLLYLDDFTLSATRM</sequence>
<accession>A0A656HB94</accession>
<dbReference type="Proteomes" id="UP000005317">
    <property type="component" value="Unassembled WGS sequence"/>
</dbReference>
<dbReference type="InterPro" id="IPR048958">
    <property type="entry name" value="Polysacc_lyase_14"/>
</dbReference>